<gene>
    <name evidence="1" type="ORF">BDD18_1292</name>
</gene>
<accession>A0A543LLU0</accession>
<sequence length="34" mass="4105">MRRFCQKRFDSLSMDYVIVKIVSRINNHPVINSH</sequence>
<dbReference type="Proteomes" id="UP000316993">
    <property type="component" value="Unassembled WGS sequence"/>
</dbReference>
<comment type="caution">
    <text evidence="1">The sequence shown here is derived from an EMBL/GenBank/DDBJ whole genome shotgun (WGS) entry which is preliminary data.</text>
</comment>
<evidence type="ECO:0008006" key="3">
    <source>
        <dbReference type="Google" id="ProtNLM"/>
    </source>
</evidence>
<proteinExistence type="predicted"/>
<dbReference type="EMBL" id="VFPV01000001">
    <property type="protein sequence ID" value="TQN08134.1"/>
    <property type="molecule type" value="Genomic_DNA"/>
</dbReference>
<evidence type="ECO:0000313" key="2">
    <source>
        <dbReference type="Proteomes" id="UP000316993"/>
    </source>
</evidence>
<evidence type="ECO:0000313" key="1">
    <source>
        <dbReference type="EMBL" id="TQN08134.1"/>
    </source>
</evidence>
<name>A0A543LLU0_9BURK</name>
<reference evidence="1 2" key="1">
    <citation type="submission" date="2019-06" db="EMBL/GenBank/DDBJ databases">
        <title>Genomic Encyclopedia of Archaeal and Bacterial Type Strains, Phase II (KMG-II): from individual species to whole genera.</title>
        <authorList>
            <person name="Goeker M."/>
        </authorList>
    </citation>
    <scope>NUCLEOTIDE SEQUENCE [LARGE SCALE GENOMIC DNA]</scope>
    <source>
        <strain evidence="1 2">DSM 7270</strain>
    </source>
</reference>
<protein>
    <recommendedName>
        <fullName evidence="3">Transposase</fullName>
    </recommendedName>
</protein>
<organism evidence="1 2">
    <name type="scientific">Acidovorax temperans</name>
    <dbReference type="NCBI Taxonomy" id="80878"/>
    <lineage>
        <taxon>Bacteria</taxon>
        <taxon>Pseudomonadati</taxon>
        <taxon>Pseudomonadota</taxon>
        <taxon>Betaproteobacteria</taxon>
        <taxon>Burkholderiales</taxon>
        <taxon>Comamonadaceae</taxon>
        <taxon>Acidovorax</taxon>
    </lineage>
</organism>
<dbReference type="AlphaFoldDB" id="A0A543LLU0"/>